<evidence type="ECO:0000313" key="1">
    <source>
        <dbReference type="EMBL" id="KIL77523.1"/>
    </source>
</evidence>
<evidence type="ECO:0000313" key="2">
    <source>
        <dbReference type="Proteomes" id="UP000031982"/>
    </source>
</evidence>
<name>A0ABR5ATN7_BACBA</name>
<accession>A0ABR5ATN7</accession>
<organism evidence="1 2">
    <name type="scientific">Bacillus badius</name>
    <dbReference type="NCBI Taxonomy" id="1455"/>
    <lineage>
        <taxon>Bacteria</taxon>
        <taxon>Bacillati</taxon>
        <taxon>Bacillota</taxon>
        <taxon>Bacilli</taxon>
        <taxon>Bacillales</taxon>
        <taxon>Bacillaceae</taxon>
        <taxon>Pseudobacillus</taxon>
    </lineage>
</organism>
<dbReference type="RefSeq" id="WP_052477364.1">
    <property type="nucleotide sequence ID" value="NZ_JARTHD010000026.1"/>
</dbReference>
<reference evidence="1 2" key="1">
    <citation type="submission" date="2015-01" db="EMBL/GenBank/DDBJ databases">
        <title>Genome Assembly of Bacillus badius MTCC 1458.</title>
        <authorList>
            <person name="Verma A."/>
            <person name="Khatri I."/>
            <person name="Mual P."/>
            <person name="Subramanian S."/>
            <person name="Krishnamurthi S."/>
        </authorList>
    </citation>
    <scope>NUCLEOTIDE SEQUENCE [LARGE SCALE GENOMIC DNA]</scope>
    <source>
        <strain evidence="1 2">MTCC 1458</strain>
    </source>
</reference>
<dbReference type="EMBL" id="JXLP01000014">
    <property type="protein sequence ID" value="KIL77523.1"/>
    <property type="molecule type" value="Genomic_DNA"/>
</dbReference>
<keyword evidence="2" id="KW-1185">Reference proteome</keyword>
<proteinExistence type="predicted"/>
<dbReference type="Proteomes" id="UP000031982">
    <property type="component" value="Unassembled WGS sequence"/>
</dbReference>
<comment type="caution">
    <text evidence="1">The sequence shown here is derived from an EMBL/GenBank/DDBJ whole genome shotgun (WGS) entry which is preliminary data.</text>
</comment>
<protein>
    <submittedName>
        <fullName evidence="1">Uncharacterized protein</fullName>
    </submittedName>
</protein>
<gene>
    <name evidence="1" type="ORF">SD77_1509</name>
</gene>
<sequence length="110" mass="12310">MMAVMKIKVEYPFKPTTNQYLLPGQFLAGLMGWVGGNPPVAEDLVGCKIVEQGSVHIKTIRETGLDGKILGHRPLALDEIEADYFRSQESFDGCMLLKGFKELRPITREE</sequence>